<evidence type="ECO:0000313" key="1">
    <source>
        <dbReference type="EMBL" id="GFU23334.1"/>
    </source>
</evidence>
<dbReference type="InterPro" id="IPR008042">
    <property type="entry name" value="Retrotrans_Pao"/>
</dbReference>
<evidence type="ECO:0000313" key="2">
    <source>
        <dbReference type="Proteomes" id="UP000887013"/>
    </source>
</evidence>
<dbReference type="OrthoDB" id="8037279at2759"/>
<gene>
    <name evidence="1" type="primary">AVEN_228243_1</name>
    <name evidence="1" type="ORF">NPIL_522601</name>
</gene>
<protein>
    <submittedName>
        <fullName evidence="1">Uncharacterized protein</fullName>
    </submittedName>
</protein>
<reference evidence="1" key="1">
    <citation type="submission" date="2020-08" db="EMBL/GenBank/DDBJ databases">
        <title>Multicomponent nature underlies the extraordinary mechanical properties of spider dragline silk.</title>
        <authorList>
            <person name="Kono N."/>
            <person name="Nakamura H."/>
            <person name="Mori M."/>
            <person name="Yoshida Y."/>
            <person name="Ohtoshi R."/>
            <person name="Malay A.D."/>
            <person name="Moran D.A.P."/>
            <person name="Tomita M."/>
            <person name="Numata K."/>
            <person name="Arakawa K."/>
        </authorList>
    </citation>
    <scope>NUCLEOTIDE SEQUENCE</scope>
</reference>
<dbReference type="Proteomes" id="UP000887013">
    <property type="component" value="Unassembled WGS sequence"/>
</dbReference>
<dbReference type="Pfam" id="PF05380">
    <property type="entry name" value="Peptidase_A17"/>
    <property type="match status" value="1"/>
</dbReference>
<keyword evidence="2" id="KW-1185">Reference proteome</keyword>
<dbReference type="PANTHER" id="PTHR47331">
    <property type="entry name" value="PHD-TYPE DOMAIN-CONTAINING PROTEIN"/>
    <property type="match status" value="1"/>
</dbReference>
<dbReference type="EMBL" id="BMAW01031925">
    <property type="protein sequence ID" value="GFU23334.1"/>
    <property type="molecule type" value="Genomic_DNA"/>
</dbReference>
<comment type="caution">
    <text evidence="1">The sequence shown here is derived from an EMBL/GenBank/DDBJ whole genome shotgun (WGS) entry which is preliminary data.</text>
</comment>
<accession>A0A8X6UI98</accession>
<proteinExistence type="predicted"/>
<organism evidence="1 2">
    <name type="scientific">Nephila pilipes</name>
    <name type="common">Giant wood spider</name>
    <name type="synonym">Nephila maculata</name>
    <dbReference type="NCBI Taxonomy" id="299642"/>
    <lineage>
        <taxon>Eukaryota</taxon>
        <taxon>Metazoa</taxon>
        <taxon>Ecdysozoa</taxon>
        <taxon>Arthropoda</taxon>
        <taxon>Chelicerata</taxon>
        <taxon>Arachnida</taxon>
        <taxon>Araneae</taxon>
        <taxon>Araneomorphae</taxon>
        <taxon>Entelegynae</taxon>
        <taxon>Araneoidea</taxon>
        <taxon>Nephilidae</taxon>
        <taxon>Nephila</taxon>
    </lineage>
</organism>
<name>A0A8X6UI98_NEPPI</name>
<dbReference type="AlphaFoldDB" id="A0A8X6UI98"/>
<sequence>MQCRVFSKWLNEIYLLKDVTLPRFLNFNETSELHVFEDACKGAYAACVFVRSEVGSESKVTLIRAKSIVAPVKPLSIPRLELMACCIGARLVNSVIKRSVWQALKSHSGLIPPFAL</sequence>
<dbReference type="PANTHER" id="PTHR47331:SF5">
    <property type="entry name" value="RIBONUCLEASE H"/>
    <property type="match status" value="1"/>
</dbReference>